<accession>A0A6J8D2N1</accession>
<keyword evidence="2" id="KW-1185">Reference proteome</keyword>
<protein>
    <submittedName>
        <fullName evidence="1">Uncharacterized protein</fullName>
    </submittedName>
</protein>
<gene>
    <name evidence="1" type="ORF">MCOR_35589</name>
</gene>
<evidence type="ECO:0000313" key="1">
    <source>
        <dbReference type="EMBL" id="CAC5401512.1"/>
    </source>
</evidence>
<reference evidence="1 2" key="1">
    <citation type="submission" date="2020-06" db="EMBL/GenBank/DDBJ databases">
        <authorList>
            <person name="Li R."/>
            <person name="Bekaert M."/>
        </authorList>
    </citation>
    <scope>NUCLEOTIDE SEQUENCE [LARGE SCALE GENOMIC DNA]</scope>
    <source>
        <strain evidence="2">wild</strain>
    </source>
</reference>
<dbReference type="EMBL" id="CACVKT020006436">
    <property type="protein sequence ID" value="CAC5401512.1"/>
    <property type="molecule type" value="Genomic_DNA"/>
</dbReference>
<dbReference type="AlphaFoldDB" id="A0A6J8D2N1"/>
<proteinExistence type="predicted"/>
<evidence type="ECO:0000313" key="2">
    <source>
        <dbReference type="Proteomes" id="UP000507470"/>
    </source>
</evidence>
<name>A0A6J8D2N1_MYTCO</name>
<sequence>MFATKFCNLYLQNYNDFSQEGQRWIDAVRKCLQVSLVQTLRPYLRLTCKDVKQLAFDSHTPCYVHPVPESPSISVCNLGASDFFSVFWTIKSSLRMSADSSRRTIRGMFGILKTCPGSFLKKFNFDGTVRLLKLRLKYFRRLTMRTLNDFVNSIAKKLRWQETGIIWFADPEINSTTSASSETYMNIYLTDRNVYDLNADNTTVPSNLNTTVNEFKKMTKTGDLNGFSITILSSQGCLDANCDKLSFNITARNKGVRGDGSMCLLNLMIVVVDTSPQRFRRKSGYKLKHANNTIENYLFATKLELSKLKMNKIRDNLSKKERIALNNLRANKNIIIKKADKNSSTVVLDKKLYIKQAMVILNNNIHYEQIQECHTEDISETINGC</sequence>
<dbReference type="Proteomes" id="UP000507470">
    <property type="component" value="Unassembled WGS sequence"/>
</dbReference>
<dbReference type="OrthoDB" id="10035838at2759"/>
<organism evidence="1 2">
    <name type="scientific">Mytilus coruscus</name>
    <name type="common">Sea mussel</name>
    <dbReference type="NCBI Taxonomy" id="42192"/>
    <lineage>
        <taxon>Eukaryota</taxon>
        <taxon>Metazoa</taxon>
        <taxon>Spiralia</taxon>
        <taxon>Lophotrochozoa</taxon>
        <taxon>Mollusca</taxon>
        <taxon>Bivalvia</taxon>
        <taxon>Autobranchia</taxon>
        <taxon>Pteriomorphia</taxon>
        <taxon>Mytilida</taxon>
        <taxon>Mytiloidea</taxon>
        <taxon>Mytilidae</taxon>
        <taxon>Mytilinae</taxon>
        <taxon>Mytilus</taxon>
    </lineage>
</organism>